<keyword evidence="1" id="KW-1133">Transmembrane helix</keyword>
<keyword evidence="3" id="KW-1185">Reference proteome</keyword>
<comment type="caution">
    <text evidence="2">The sequence shown here is derived from an EMBL/GenBank/DDBJ whole genome shotgun (WGS) entry which is preliminary data.</text>
</comment>
<keyword evidence="1" id="KW-0812">Transmembrane</keyword>
<organism evidence="2 3">
    <name type="scientific">Sutcliffiella rhizosphaerae</name>
    <dbReference type="NCBI Taxonomy" id="2880967"/>
    <lineage>
        <taxon>Bacteria</taxon>
        <taxon>Bacillati</taxon>
        <taxon>Bacillota</taxon>
        <taxon>Bacilli</taxon>
        <taxon>Bacillales</taxon>
        <taxon>Bacillaceae</taxon>
        <taxon>Sutcliffiella</taxon>
    </lineage>
</organism>
<dbReference type="RefSeq" id="WP_230504631.1">
    <property type="nucleotide sequence ID" value="NZ_CAKJTJ010000042.1"/>
</dbReference>
<evidence type="ECO:0000313" key="2">
    <source>
        <dbReference type="EMBL" id="CAG9623304.1"/>
    </source>
</evidence>
<proteinExistence type="predicted"/>
<gene>
    <name evidence="2" type="ORF">BACCIP111883_04105</name>
</gene>
<dbReference type="Proteomes" id="UP000789833">
    <property type="component" value="Unassembled WGS sequence"/>
</dbReference>
<dbReference type="EMBL" id="CAKJTJ010000042">
    <property type="protein sequence ID" value="CAG9623304.1"/>
    <property type="molecule type" value="Genomic_DNA"/>
</dbReference>
<keyword evidence="1" id="KW-0472">Membrane</keyword>
<sequence>MKDNKKYIFIFGLSLIILISVFGYNSNKSFAGKVYPLEGYSFELTQLDVDGRQNLLIQVDENGFFYKEILNGPEKGGFELWDGENFYRYMKEFDELVIFESAIEDVGKVIAHPFLSEIVNEEIENDLEEGKLRKSFFGKTYSSKYKKGKNEIVEKLEFSEDVNHPEKYELTVNGVSDTFIEITNIDNFNEGIKAIDFVDINELTESGTEITEVREDLN</sequence>
<evidence type="ECO:0000313" key="3">
    <source>
        <dbReference type="Proteomes" id="UP000789833"/>
    </source>
</evidence>
<evidence type="ECO:0000256" key="1">
    <source>
        <dbReference type="SAM" id="Phobius"/>
    </source>
</evidence>
<accession>A0ABM8YTL2</accession>
<feature type="transmembrane region" description="Helical" evidence="1">
    <location>
        <begin position="7"/>
        <end position="24"/>
    </location>
</feature>
<protein>
    <submittedName>
        <fullName evidence="2">Uncharacterized protein</fullName>
    </submittedName>
</protein>
<reference evidence="2 3" key="1">
    <citation type="submission" date="2021-10" db="EMBL/GenBank/DDBJ databases">
        <authorList>
            <person name="Criscuolo A."/>
        </authorList>
    </citation>
    <scope>NUCLEOTIDE SEQUENCE [LARGE SCALE GENOMIC DNA]</scope>
    <source>
        <strain evidence="3">CIP 111883</strain>
    </source>
</reference>
<name>A0ABM8YTL2_9BACI</name>